<sequence length="135" mass="15046">MLATAPPTPRRRPLMGLPLAWAAVVLVLTLTPAQEMPELPPWELISFDTAAHAFVFVVLAVLTIFSVRRQQAWPQLRRWGYLVVLLGGTAFGLLIEVLQMTMNLGRHGEWSDGISDALGVVVGLLLGYATRRWWE</sequence>
<feature type="transmembrane region" description="Helical" evidence="1">
    <location>
        <begin position="110"/>
        <end position="129"/>
    </location>
</feature>
<feature type="transmembrane region" description="Helical" evidence="1">
    <location>
        <begin position="79"/>
        <end position="98"/>
    </location>
</feature>
<comment type="caution">
    <text evidence="3">The sequence shown here is derived from an EMBL/GenBank/DDBJ whole genome shotgun (WGS) entry which is preliminary data.</text>
</comment>
<dbReference type="PANTHER" id="PTHR28008">
    <property type="entry name" value="DOMAIN PROTEIN, PUTATIVE (AFU_ORTHOLOGUE AFUA_3G10980)-RELATED"/>
    <property type="match status" value="1"/>
</dbReference>
<name>A0A939J9D7_9BACT</name>
<dbReference type="EMBL" id="JAFLQZ010000002">
    <property type="protein sequence ID" value="MBO0356951.1"/>
    <property type="molecule type" value="Genomic_DNA"/>
</dbReference>
<evidence type="ECO:0000313" key="4">
    <source>
        <dbReference type="Proteomes" id="UP000664144"/>
    </source>
</evidence>
<feature type="transmembrane region" description="Helical" evidence="1">
    <location>
        <begin position="49"/>
        <end position="67"/>
    </location>
</feature>
<evidence type="ECO:0000313" key="3">
    <source>
        <dbReference type="EMBL" id="MBO0356951.1"/>
    </source>
</evidence>
<dbReference type="AlphaFoldDB" id="A0A939J9D7"/>
<protein>
    <submittedName>
        <fullName evidence="3">VanZ family protein</fullName>
    </submittedName>
</protein>
<accession>A0A939J9D7</accession>
<keyword evidence="1" id="KW-0472">Membrane</keyword>
<proteinExistence type="predicted"/>
<keyword evidence="1" id="KW-0812">Transmembrane</keyword>
<evidence type="ECO:0000259" key="2">
    <source>
        <dbReference type="Pfam" id="PF04892"/>
    </source>
</evidence>
<dbReference type="InterPro" id="IPR006976">
    <property type="entry name" value="VanZ-like"/>
</dbReference>
<gene>
    <name evidence="3" type="ORF">J0X19_03250</name>
</gene>
<dbReference type="Pfam" id="PF04892">
    <property type="entry name" value="VanZ"/>
    <property type="match status" value="1"/>
</dbReference>
<organism evidence="3 4">
    <name type="scientific">Hymenobacter telluris</name>
    <dbReference type="NCBI Taxonomy" id="2816474"/>
    <lineage>
        <taxon>Bacteria</taxon>
        <taxon>Pseudomonadati</taxon>
        <taxon>Bacteroidota</taxon>
        <taxon>Cytophagia</taxon>
        <taxon>Cytophagales</taxon>
        <taxon>Hymenobacteraceae</taxon>
        <taxon>Hymenobacter</taxon>
    </lineage>
</organism>
<dbReference type="Proteomes" id="UP000664144">
    <property type="component" value="Unassembled WGS sequence"/>
</dbReference>
<keyword evidence="1" id="KW-1133">Transmembrane helix</keyword>
<feature type="domain" description="VanZ-like" evidence="2">
    <location>
        <begin position="29"/>
        <end position="127"/>
    </location>
</feature>
<dbReference type="RefSeq" id="WP_206981060.1">
    <property type="nucleotide sequence ID" value="NZ_JAFLQZ010000002.1"/>
</dbReference>
<keyword evidence="4" id="KW-1185">Reference proteome</keyword>
<dbReference type="PANTHER" id="PTHR28008:SF1">
    <property type="entry name" value="DOMAIN PROTEIN, PUTATIVE (AFU_ORTHOLOGUE AFUA_3G10980)-RELATED"/>
    <property type="match status" value="1"/>
</dbReference>
<reference evidence="3" key="1">
    <citation type="submission" date="2021-03" db="EMBL/GenBank/DDBJ databases">
        <authorList>
            <person name="Kim M.K."/>
        </authorList>
    </citation>
    <scope>NUCLEOTIDE SEQUENCE</scope>
    <source>
        <strain evidence="3">BT186</strain>
    </source>
</reference>
<evidence type="ECO:0000256" key="1">
    <source>
        <dbReference type="SAM" id="Phobius"/>
    </source>
</evidence>
<dbReference type="NCBIfam" id="NF037970">
    <property type="entry name" value="vanZ_1"/>
    <property type="match status" value="1"/>
</dbReference>